<feature type="transmembrane region" description="Helical" evidence="1">
    <location>
        <begin position="7"/>
        <end position="26"/>
    </location>
</feature>
<dbReference type="Proteomes" id="UP000001015">
    <property type="component" value="Chromosome"/>
</dbReference>
<gene>
    <name evidence="2" type="primary">ST1510</name>
    <name evidence="2" type="ordered locus">STK_15100</name>
</gene>
<dbReference type="KEGG" id="sto:STK_15100"/>
<dbReference type="STRING" id="273063.STK_15100"/>
<reference evidence="3" key="1">
    <citation type="journal article" date="2001" name="DNA Res.">
        <title>Complete genome sequence of an aerobic thermoacidophilic Crenarchaeon, Sulfolobus tokodaii strain7.</title>
        <authorList>
            <person name="Kawarabayasi Y."/>
            <person name="Hino Y."/>
            <person name="Horikawa H."/>
            <person name="Jin-no K."/>
            <person name="Takahashi M."/>
            <person name="Sekine M."/>
            <person name="Baba S."/>
            <person name="Ankai A."/>
            <person name="Kosugi H."/>
            <person name="Hosoyama A."/>
            <person name="Fukui S."/>
            <person name="Nagai Y."/>
            <person name="Nishijima K."/>
            <person name="Otsuka R."/>
            <person name="Nakazawa H."/>
            <person name="Takamiya M."/>
            <person name="Kato Y."/>
            <person name="Yoshizawa T."/>
            <person name="Tanaka T."/>
            <person name="Kudoh Y."/>
            <person name="Yamazaki J."/>
            <person name="Kushida N."/>
            <person name="Oguchi A."/>
            <person name="Aoki K."/>
            <person name="Masuda S."/>
            <person name="Yanagii M."/>
            <person name="Nishimura M."/>
            <person name="Yamagishi A."/>
            <person name="Oshima T."/>
            <person name="Kikuchi H."/>
        </authorList>
    </citation>
    <scope>NUCLEOTIDE SEQUENCE [LARGE SCALE GENOMIC DNA]</scope>
    <source>
        <strain evidence="3">DSM 16993 / JCM 10545 / NBRC 100140 / 7</strain>
    </source>
</reference>
<dbReference type="SUPFAM" id="SSF49478">
    <property type="entry name" value="Cna protein B-type domain"/>
    <property type="match status" value="1"/>
</dbReference>
<accession>Q970U1</accession>
<keyword evidence="1" id="KW-1133">Transmembrane helix</keyword>
<organism evidence="2 3">
    <name type="scientific">Sulfurisphaera tokodaii (strain DSM 16993 / JCM 10545 / NBRC 100140 / 7)</name>
    <name type="common">Sulfolobus tokodaii</name>
    <dbReference type="NCBI Taxonomy" id="273063"/>
    <lineage>
        <taxon>Archaea</taxon>
        <taxon>Thermoproteota</taxon>
        <taxon>Thermoprotei</taxon>
        <taxon>Sulfolobales</taxon>
        <taxon>Sulfolobaceae</taxon>
        <taxon>Sulfurisphaera</taxon>
    </lineage>
</organism>
<evidence type="ECO:0000313" key="2">
    <source>
        <dbReference type="EMBL" id="BAB66582.1"/>
    </source>
</evidence>
<keyword evidence="3" id="KW-1185">Reference proteome</keyword>
<dbReference type="EMBL" id="BA000023">
    <property type="protein sequence ID" value="BAB66582.1"/>
    <property type="molecule type" value="Genomic_DNA"/>
</dbReference>
<keyword evidence="1" id="KW-0472">Membrane</keyword>
<evidence type="ECO:0000256" key="1">
    <source>
        <dbReference type="SAM" id="Phobius"/>
    </source>
</evidence>
<keyword evidence="1" id="KW-0812">Transmembrane</keyword>
<protein>
    <recommendedName>
        <fullName evidence="4">Carboxypeptidase regulatory-like domain-containing protein</fullName>
    </recommendedName>
</protein>
<evidence type="ECO:0008006" key="4">
    <source>
        <dbReference type="Google" id="ProtNLM"/>
    </source>
</evidence>
<name>Q970U1_SULTO</name>
<proteinExistence type="predicted"/>
<sequence length="131" mass="14632">MSMNKNIYLALAMVVIIITALGVYAFSSYKTTIDVKNLGGSPANGEYKLVVKILVNYGPFGGIHPLGSADVWIYYNGKYYNQSLTDSNGVVTFYLPPGNYTLFFTVFNIKYNINLDSNYEVTLNYAYLKST</sequence>
<evidence type="ECO:0000313" key="3">
    <source>
        <dbReference type="Proteomes" id="UP000001015"/>
    </source>
</evidence>
<dbReference type="eggNOG" id="arCOG05997">
    <property type="taxonomic scope" value="Archaea"/>
</dbReference>
<dbReference type="PATRIC" id="fig|273063.9.peg.1719"/>
<dbReference type="AlphaFoldDB" id="Q970U1"/>